<accession>A0A7S0NGH1</accession>
<dbReference type="Pfam" id="PF13616">
    <property type="entry name" value="Rotamase_3"/>
    <property type="match status" value="1"/>
</dbReference>
<keyword evidence="1 2" id="KW-0413">Isomerase</keyword>
<evidence type="ECO:0000256" key="2">
    <source>
        <dbReference type="RuleBase" id="RU363014"/>
    </source>
</evidence>
<proteinExistence type="predicted"/>
<dbReference type="InterPro" id="IPR000297">
    <property type="entry name" value="PPIase_PpiC"/>
</dbReference>
<name>A0A7S0NGH1_9EUKA</name>
<dbReference type="PANTHER" id="PTHR43629:SF2">
    <property type="entry name" value="RHODANESE-LIKE_PPIC DOMAIN-CONTAINING PROTEIN 12, CHLOROPLASTIC"/>
    <property type="match status" value="1"/>
</dbReference>
<protein>
    <recommendedName>
        <fullName evidence="2">Peptidyl-prolyl cis-trans isomerase</fullName>
        <ecNumber evidence="2">5.2.1.8</ecNumber>
    </recommendedName>
</protein>
<dbReference type="EC" id="5.2.1.8" evidence="2"/>
<organism evidence="4">
    <name type="scientific">Phaeocystis antarctica</name>
    <dbReference type="NCBI Taxonomy" id="33657"/>
    <lineage>
        <taxon>Eukaryota</taxon>
        <taxon>Haptista</taxon>
        <taxon>Haptophyta</taxon>
        <taxon>Prymnesiophyceae</taxon>
        <taxon>Phaeocystales</taxon>
        <taxon>Phaeocystaceae</taxon>
        <taxon>Phaeocystis</taxon>
    </lineage>
</organism>
<evidence type="ECO:0000256" key="1">
    <source>
        <dbReference type="PROSITE-ProRule" id="PRU00278"/>
    </source>
</evidence>
<dbReference type="PANTHER" id="PTHR43629">
    <property type="entry name" value="PEPTIDYL-PROLYL CIS-TRANS ISOMERASE"/>
    <property type="match status" value="1"/>
</dbReference>
<sequence>MNIPRTMSRVLMLVALVAHTDALVVGSATRLQHRRVAMAPSMGLFDSFKNAFMEKEAFDDRSAKAQHILLKGGDIDARSVAAEAIKTKIESGETTFEAAAREFSECPSRAETPAGSLGTFEPGKMVAAFDAYVFNPASTIGEIAIVDTDFGTHLIKVLERSDKFDPKKTKTDGGYSL</sequence>
<dbReference type="InterPro" id="IPR046357">
    <property type="entry name" value="PPIase_dom_sf"/>
</dbReference>
<comment type="catalytic activity">
    <reaction evidence="2">
        <text>[protein]-peptidylproline (omega=180) = [protein]-peptidylproline (omega=0)</text>
        <dbReference type="Rhea" id="RHEA:16237"/>
        <dbReference type="Rhea" id="RHEA-COMP:10747"/>
        <dbReference type="Rhea" id="RHEA-COMP:10748"/>
        <dbReference type="ChEBI" id="CHEBI:83833"/>
        <dbReference type="ChEBI" id="CHEBI:83834"/>
        <dbReference type="EC" id="5.2.1.8"/>
    </reaction>
</comment>
<dbReference type="Gene3D" id="3.10.50.40">
    <property type="match status" value="1"/>
</dbReference>
<gene>
    <name evidence="4" type="ORF">PANT1444_LOCUS22091</name>
</gene>
<evidence type="ECO:0000313" key="4">
    <source>
        <dbReference type="EMBL" id="CAD8512434.1"/>
    </source>
</evidence>
<dbReference type="InterPro" id="IPR052204">
    <property type="entry name" value="PpiC/parvulin_rotamase"/>
</dbReference>
<keyword evidence="2" id="KW-0732">Signal</keyword>
<feature type="signal peptide" evidence="2">
    <location>
        <begin position="1"/>
        <end position="22"/>
    </location>
</feature>
<feature type="domain" description="PpiC" evidence="3">
    <location>
        <begin position="60"/>
        <end position="159"/>
    </location>
</feature>
<feature type="chain" id="PRO_5031607622" description="Peptidyl-prolyl cis-trans isomerase" evidence="2">
    <location>
        <begin position="23"/>
        <end position="177"/>
    </location>
</feature>
<dbReference type="EMBL" id="HBEP01038974">
    <property type="protein sequence ID" value="CAD8512434.1"/>
    <property type="molecule type" value="Transcribed_RNA"/>
</dbReference>
<dbReference type="SUPFAM" id="SSF54534">
    <property type="entry name" value="FKBP-like"/>
    <property type="match status" value="1"/>
</dbReference>
<evidence type="ECO:0000259" key="3">
    <source>
        <dbReference type="PROSITE" id="PS50198"/>
    </source>
</evidence>
<dbReference type="AlphaFoldDB" id="A0A7S0NGH1"/>
<dbReference type="PROSITE" id="PS50198">
    <property type="entry name" value="PPIC_PPIASE_2"/>
    <property type="match status" value="1"/>
</dbReference>
<keyword evidence="1 2" id="KW-0697">Rotamase</keyword>
<dbReference type="GO" id="GO:0003755">
    <property type="term" value="F:peptidyl-prolyl cis-trans isomerase activity"/>
    <property type="evidence" value="ECO:0007669"/>
    <property type="project" value="UniProtKB-UniRule"/>
</dbReference>
<reference evidence="4" key="1">
    <citation type="submission" date="2021-01" db="EMBL/GenBank/DDBJ databases">
        <authorList>
            <person name="Corre E."/>
            <person name="Pelletier E."/>
            <person name="Niang G."/>
            <person name="Scheremetjew M."/>
            <person name="Finn R."/>
            <person name="Kale V."/>
            <person name="Holt S."/>
            <person name="Cochrane G."/>
            <person name="Meng A."/>
            <person name="Brown T."/>
            <person name="Cohen L."/>
        </authorList>
    </citation>
    <scope>NUCLEOTIDE SEQUENCE</scope>
    <source>
        <strain evidence="4">CCMP1374</strain>
    </source>
</reference>